<dbReference type="SUPFAM" id="SSF51294">
    <property type="entry name" value="Hedgehog/intein (Hint) domain"/>
    <property type="match status" value="1"/>
</dbReference>
<sequence length="300" mass="31497">MARQQVTGPSSLTIGTGDDSVTGQYFASKLPATWSVSVLNGGGLDAADYTVTISSSGVLTITLLPGATVPPGGASMLLSVQASSGSGGGNNDSLLVTVTLAENTVPCFVAGTLIDTAEGPRPVETLRIGDRIATLDGGHQRLRWIGSRVLTPDQLGHRPDLRPVDISKDAFGPGRPAQDLSLSPQHRVYVETGRAELWFADSGVLVHALHLVNGTTVNRCADGGAVRYVHIAFDRHEIIFANGLATESLFPGDVALGALGRPDVEELFAIFPELRKGRARTPLHSRCLKRHEAAVLAAAL</sequence>
<gene>
    <name evidence="2" type="ORF">Ga0609869_000078</name>
</gene>
<evidence type="ECO:0000313" key="2">
    <source>
        <dbReference type="EMBL" id="MEX5726725.1"/>
    </source>
</evidence>
<dbReference type="EMBL" id="JBEHHI010000001">
    <property type="protein sequence ID" value="MEX5726725.1"/>
    <property type="molecule type" value="Genomic_DNA"/>
</dbReference>
<dbReference type="InterPro" id="IPR028992">
    <property type="entry name" value="Hedgehog/Intein_dom"/>
</dbReference>
<organism evidence="2 3">
    <name type="scientific">Rhodovulum iodosum</name>
    <dbReference type="NCBI Taxonomy" id="68291"/>
    <lineage>
        <taxon>Bacteria</taxon>
        <taxon>Pseudomonadati</taxon>
        <taxon>Pseudomonadota</taxon>
        <taxon>Alphaproteobacteria</taxon>
        <taxon>Rhodobacterales</taxon>
        <taxon>Paracoccaceae</taxon>
        <taxon>Rhodovulum</taxon>
    </lineage>
</organism>
<dbReference type="RefSeq" id="WP_125404004.1">
    <property type="nucleotide sequence ID" value="NZ_JBEHHI010000001.1"/>
</dbReference>
<evidence type="ECO:0000313" key="3">
    <source>
        <dbReference type="Proteomes" id="UP001560019"/>
    </source>
</evidence>
<reference evidence="2 3" key="1">
    <citation type="submission" date="2024-06" db="EMBL/GenBank/DDBJ databases">
        <title>Genome of Rhodovulum iodosum, a marine photoferrotroph.</title>
        <authorList>
            <person name="Bianchini G."/>
            <person name="Nikeleit V."/>
            <person name="Kappler A."/>
            <person name="Bryce C."/>
            <person name="Sanchez-Baracaldo P."/>
        </authorList>
    </citation>
    <scope>NUCLEOTIDE SEQUENCE [LARGE SCALE GENOMIC DNA]</scope>
    <source>
        <strain evidence="2 3">UT/N1</strain>
    </source>
</reference>
<evidence type="ECO:0000259" key="1">
    <source>
        <dbReference type="Pfam" id="PF13403"/>
    </source>
</evidence>
<protein>
    <recommendedName>
        <fullName evidence="1">Hedgehog/Intein (Hint) domain-containing protein</fullName>
    </recommendedName>
</protein>
<dbReference type="Gene3D" id="2.170.16.10">
    <property type="entry name" value="Hedgehog/Intein (Hint) domain"/>
    <property type="match status" value="1"/>
</dbReference>
<feature type="domain" description="Hedgehog/Intein (Hint)" evidence="1">
    <location>
        <begin position="106"/>
        <end position="253"/>
    </location>
</feature>
<dbReference type="Proteomes" id="UP001560019">
    <property type="component" value="Unassembled WGS sequence"/>
</dbReference>
<keyword evidence="3" id="KW-1185">Reference proteome</keyword>
<comment type="caution">
    <text evidence="2">The sequence shown here is derived from an EMBL/GenBank/DDBJ whole genome shotgun (WGS) entry which is preliminary data.</text>
</comment>
<accession>A0ABV3XN42</accession>
<dbReference type="InterPro" id="IPR036844">
    <property type="entry name" value="Hint_dom_sf"/>
</dbReference>
<name>A0ABV3XN42_9RHOB</name>
<proteinExistence type="predicted"/>
<dbReference type="Pfam" id="PF13403">
    <property type="entry name" value="Hint_2"/>
    <property type="match status" value="1"/>
</dbReference>